<evidence type="ECO:0000256" key="1">
    <source>
        <dbReference type="ARBA" id="ARBA00005820"/>
    </source>
</evidence>
<comment type="similarity">
    <text evidence="1">Belongs to the AfsR/DnrI/RedD regulatory family.</text>
</comment>
<proteinExistence type="inferred from homology"/>
<dbReference type="RefSeq" id="WP_311560574.1">
    <property type="nucleotide sequence ID" value="NZ_JAVREJ010000072.1"/>
</dbReference>
<dbReference type="InterPro" id="IPR027417">
    <property type="entry name" value="P-loop_NTPase"/>
</dbReference>
<evidence type="ECO:0000313" key="6">
    <source>
        <dbReference type="EMBL" id="MDT0354064.1"/>
    </source>
</evidence>
<dbReference type="PRINTS" id="PR00364">
    <property type="entry name" value="DISEASERSIST"/>
</dbReference>
<dbReference type="Gene3D" id="1.10.10.10">
    <property type="entry name" value="Winged helix-like DNA-binding domain superfamily/Winged helix DNA-binding domain"/>
    <property type="match status" value="1"/>
</dbReference>
<dbReference type="InterPro" id="IPR058852">
    <property type="entry name" value="HTH_77"/>
</dbReference>
<accession>A0ABU2NJI8</accession>
<dbReference type="SMART" id="SM01043">
    <property type="entry name" value="BTAD"/>
    <property type="match status" value="1"/>
</dbReference>
<evidence type="ECO:0000256" key="2">
    <source>
        <dbReference type="ARBA" id="ARBA00023125"/>
    </source>
</evidence>
<evidence type="ECO:0000256" key="4">
    <source>
        <dbReference type="SAM" id="MobiDB-lite"/>
    </source>
</evidence>
<sequence length="1004" mass="109383">MDFRVLGSLEVVSGRGEVVIHSAQQRRLLAIFLVHAGAVVSADHLTQELWDEKPPRGAAQSLWTCVARLRRSLAETTGESLLLTRPPGYLLQVEPDQIDAGRFERLVVDSGCLAPERAESVEDMLSRALAMWRGPAFAEFVDTTFASAEAARLEELRLTAYERRFDAELALGRHAKLIADLHKFITAHPLRESPRAQLMLALYRSGRQAEALEVYQAYRRLLHTELGLEPSALLRTCQVQVLHQVADLDWKPARPTGAAPTRHSNMRPEPESPRAGGWRAVPLEFTSFVGRLPELAEVSNDLASSRLVTLTGVGGVGKTRIALRTADMVSGRYPDVAWCELAPLTDASAVGSVLAMTLGAQRQPGTDTVEAVLAFLVPRRMLIVVDNCEHVLADVRPLVEAILSRCPGVVVLATSRAPLGTTGERIRRIPPLPLSCPGGTSGPESPAVTLFLDRARAVRPDLNLSDTNLGLIIDVCTRLDGLPLAIELAAARVRSMNLADLAARITDTLDLLRGVGASARDRHGTMRAVLDWSYDLLSPAQRRLFDRLSVFAGGFDLAAAENVGAGAGLGHDDVVDRLADLVDASMVIAGPTTGESRYFLLETLRRYGLRHLLDDGDVDTFRLAHARYFATQVERADRGLRGPDEDHWVDVVDRELDNLRSAHRWAVEQNNVDLALTISGGLRYYALYRFRDEVVSWGEAAIVLPGAVHHRLFAVTCGAVAEGLTARGELRRADDLAHAILDRASDLDSVDRLPGLRVAGMVALYQGRTDDGFGYHSEMLRLARLNHTTYEMGMALLGLAQSRTYGGDLRAGLAFADEQLQVARQLMNPSMLALALYDQAEALSTIEPETAHYRYERAIDLARSAGSTFVEGIAMVGLASLLGRSGGPGTALPQFRTIIDRWRDMGIWHHQWTTLRNLVHLLLRIGNGEDAAVLMYAIETGRTAADAFGTDAERMAEATRTLRAMLGEPGWSAAVARGTAFTDDEAVAFACDAINRATGSTPSG</sequence>
<keyword evidence="7" id="KW-1185">Reference proteome</keyword>
<comment type="caution">
    <text evidence="6">The sequence shown here is derived from an EMBL/GenBank/DDBJ whole genome shotgun (WGS) entry which is preliminary data.</text>
</comment>
<dbReference type="PANTHER" id="PTHR47691">
    <property type="entry name" value="REGULATOR-RELATED"/>
    <property type="match status" value="1"/>
</dbReference>
<dbReference type="SUPFAM" id="SSF52540">
    <property type="entry name" value="P-loop containing nucleoside triphosphate hydrolases"/>
    <property type="match status" value="1"/>
</dbReference>
<dbReference type="InterPro" id="IPR016032">
    <property type="entry name" value="Sig_transdc_resp-reg_C-effctor"/>
</dbReference>
<dbReference type="SMART" id="SM00862">
    <property type="entry name" value="Trans_reg_C"/>
    <property type="match status" value="1"/>
</dbReference>
<feature type="region of interest" description="Disordered" evidence="4">
    <location>
        <begin position="252"/>
        <end position="275"/>
    </location>
</feature>
<evidence type="ECO:0000259" key="5">
    <source>
        <dbReference type="PROSITE" id="PS51755"/>
    </source>
</evidence>
<dbReference type="SUPFAM" id="SSF48452">
    <property type="entry name" value="TPR-like"/>
    <property type="match status" value="2"/>
</dbReference>
<evidence type="ECO:0000313" key="7">
    <source>
        <dbReference type="Proteomes" id="UP001183202"/>
    </source>
</evidence>
<dbReference type="Proteomes" id="UP001183202">
    <property type="component" value="Unassembled WGS sequence"/>
</dbReference>
<dbReference type="InterPro" id="IPR001867">
    <property type="entry name" value="OmpR/PhoB-type_DNA-bd"/>
</dbReference>
<dbReference type="Pfam" id="PF03704">
    <property type="entry name" value="BTAD"/>
    <property type="match status" value="1"/>
</dbReference>
<dbReference type="SUPFAM" id="SSF46894">
    <property type="entry name" value="C-terminal effector domain of the bipartite response regulators"/>
    <property type="match status" value="1"/>
</dbReference>
<evidence type="ECO:0000256" key="3">
    <source>
        <dbReference type="PROSITE-ProRule" id="PRU01091"/>
    </source>
</evidence>
<feature type="DNA-binding region" description="OmpR/PhoB-type" evidence="3">
    <location>
        <begin position="1"/>
        <end position="93"/>
    </location>
</feature>
<dbReference type="Pfam" id="PF25872">
    <property type="entry name" value="HTH_77"/>
    <property type="match status" value="1"/>
</dbReference>
<keyword evidence="2 3" id="KW-0238">DNA-binding</keyword>
<gene>
    <name evidence="6" type="ORF">RM445_31825</name>
</gene>
<dbReference type="PANTHER" id="PTHR47691:SF3">
    <property type="entry name" value="HTH-TYPE TRANSCRIPTIONAL REGULATOR RV0890C-RELATED"/>
    <property type="match status" value="1"/>
</dbReference>
<dbReference type="InterPro" id="IPR011990">
    <property type="entry name" value="TPR-like_helical_dom_sf"/>
</dbReference>
<protein>
    <submittedName>
        <fullName evidence="6">BTAD domain-containing putative transcriptional regulator</fullName>
    </submittedName>
</protein>
<organism evidence="6 7">
    <name type="scientific">Pseudonocardia charpentierae</name>
    <dbReference type="NCBI Taxonomy" id="3075545"/>
    <lineage>
        <taxon>Bacteria</taxon>
        <taxon>Bacillati</taxon>
        <taxon>Actinomycetota</taxon>
        <taxon>Actinomycetes</taxon>
        <taxon>Pseudonocardiales</taxon>
        <taxon>Pseudonocardiaceae</taxon>
        <taxon>Pseudonocardia</taxon>
    </lineage>
</organism>
<name>A0ABU2NJI8_9PSEU</name>
<dbReference type="EMBL" id="JAVREJ010000072">
    <property type="protein sequence ID" value="MDT0354064.1"/>
    <property type="molecule type" value="Genomic_DNA"/>
</dbReference>
<dbReference type="PROSITE" id="PS51755">
    <property type="entry name" value="OMPR_PHOB"/>
    <property type="match status" value="1"/>
</dbReference>
<dbReference type="Pfam" id="PF00486">
    <property type="entry name" value="Trans_reg_C"/>
    <property type="match status" value="1"/>
</dbReference>
<dbReference type="InterPro" id="IPR036388">
    <property type="entry name" value="WH-like_DNA-bd_sf"/>
</dbReference>
<reference evidence="7" key="1">
    <citation type="submission" date="2023-07" db="EMBL/GenBank/DDBJ databases">
        <title>30 novel species of actinomycetes from the DSMZ collection.</title>
        <authorList>
            <person name="Nouioui I."/>
        </authorList>
    </citation>
    <scope>NUCLEOTIDE SEQUENCE [LARGE SCALE GENOMIC DNA]</scope>
    <source>
        <strain evidence="7">DSM 45834</strain>
    </source>
</reference>
<dbReference type="Gene3D" id="3.40.50.300">
    <property type="entry name" value="P-loop containing nucleotide triphosphate hydrolases"/>
    <property type="match status" value="1"/>
</dbReference>
<dbReference type="CDD" id="cd15831">
    <property type="entry name" value="BTAD"/>
    <property type="match status" value="1"/>
</dbReference>
<dbReference type="Gene3D" id="1.25.40.10">
    <property type="entry name" value="Tetratricopeptide repeat domain"/>
    <property type="match status" value="2"/>
</dbReference>
<dbReference type="InterPro" id="IPR005158">
    <property type="entry name" value="BTAD"/>
</dbReference>
<feature type="domain" description="OmpR/PhoB-type" evidence="5">
    <location>
        <begin position="1"/>
        <end position="93"/>
    </location>
</feature>